<name>A0A6J7EI94_9ZZZZ</name>
<evidence type="ECO:0000313" key="1">
    <source>
        <dbReference type="EMBL" id="CAB4883117.1"/>
    </source>
</evidence>
<reference evidence="1" key="1">
    <citation type="submission" date="2020-05" db="EMBL/GenBank/DDBJ databases">
        <authorList>
            <person name="Chiriac C."/>
            <person name="Salcher M."/>
            <person name="Ghai R."/>
            <person name="Kavagutti S V."/>
        </authorList>
    </citation>
    <scope>NUCLEOTIDE SEQUENCE</scope>
</reference>
<accession>A0A6J7EI94</accession>
<dbReference type="EMBL" id="CAFBLQ010000223">
    <property type="protein sequence ID" value="CAB4883117.1"/>
    <property type="molecule type" value="Genomic_DNA"/>
</dbReference>
<proteinExistence type="predicted"/>
<organism evidence="1">
    <name type="scientific">freshwater metagenome</name>
    <dbReference type="NCBI Taxonomy" id="449393"/>
    <lineage>
        <taxon>unclassified sequences</taxon>
        <taxon>metagenomes</taxon>
        <taxon>ecological metagenomes</taxon>
    </lineage>
</organism>
<sequence length="217" mass="23819">MFLHAGRRETVCELCVPRAVHSGWIREGADAVQARTVRPWGRRGGASLRERMLRPRDSPDLLVPQDAEGLIEHIDEQPFDYVDPPTASPDANPFEVEVVYRDAHSVRGIPTNADMKIVRAIELFNQSDQARVVAGVAHTLGAPIVSVRPSAVEGSIVNVVVAWEISWYRFEIDLADEQAGVHSTSKGYHLDDLEDAERDPNAVADSAGMLHPALQSG</sequence>
<dbReference type="AlphaFoldDB" id="A0A6J7EI94"/>
<protein>
    <submittedName>
        <fullName evidence="1">Unannotated protein</fullName>
    </submittedName>
</protein>
<gene>
    <name evidence="1" type="ORF">UFOPK3423_01545</name>
</gene>